<evidence type="ECO:0000313" key="4">
    <source>
        <dbReference type="Proteomes" id="UP001138768"/>
    </source>
</evidence>
<protein>
    <recommendedName>
        <fullName evidence="2">PAS domain-containing protein</fullName>
    </recommendedName>
</protein>
<dbReference type="Gene3D" id="3.30.450.20">
    <property type="entry name" value="PAS domain"/>
    <property type="match status" value="1"/>
</dbReference>
<feature type="transmembrane region" description="Helical" evidence="1">
    <location>
        <begin position="289"/>
        <end position="322"/>
    </location>
</feature>
<evidence type="ECO:0000256" key="1">
    <source>
        <dbReference type="SAM" id="Phobius"/>
    </source>
</evidence>
<feature type="transmembrane region" description="Helical" evidence="1">
    <location>
        <begin position="177"/>
        <end position="198"/>
    </location>
</feature>
<sequence>MSDDLHASDLLARETIESMRDAVMSIDRKGAIIMLNPAAERLLGIKAEEVLGRSFAETFIDRGDLEGLNDCVLDAIYDPATPHTAEIQIAGDDSSVLHWVVRTNLLAGEAGEPVGVVASIADVSERVRLLQENLDEVRNRQLFGRFFLYALGVMSIGTIVNNFIARSIVDVDVYTPAFTWGYLVVQFVPALVIIRLMGLTRQDLGLSTNGLGRSLREGALASFLFAALVAAIALTLHHFGALPGKPGQFELWPTLGYLVHSFVQELVARGFLQTTFQRFLDDSKGFKSVLLTSSLFGLFHLHFGFAAVILTMVSSVVFGLFYLRNPNLAGVTLFHFIAGGCAFWFGLL</sequence>
<dbReference type="PANTHER" id="PTHR44757:SF2">
    <property type="entry name" value="BIOFILM ARCHITECTURE MAINTENANCE PROTEIN MBAA"/>
    <property type="match status" value="1"/>
</dbReference>
<dbReference type="InterPro" id="IPR035965">
    <property type="entry name" value="PAS-like_dom_sf"/>
</dbReference>
<dbReference type="CDD" id="cd00130">
    <property type="entry name" value="PAS"/>
    <property type="match status" value="1"/>
</dbReference>
<dbReference type="PANTHER" id="PTHR44757">
    <property type="entry name" value="DIGUANYLATE CYCLASE DGCP"/>
    <property type="match status" value="1"/>
</dbReference>
<feature type="transmembrane region" description="Helical" evidence="1">
    <location>
        <begin position="219"/>
        <end position="239"/>
    </location>
</feature>
<dbReference type="EMBL" id="NRRY01000012">
    <property type="protein sequence ID" value="MBK1618654.1"/>
    <property type="molecule type" value="Genomic_DNA"/>
</dbReference>
<dbReference type="Pfam" id="PF00989">
    <property type="entry name" value="PAS"/>
    <property type="match status" value="1"/>
</dbReference>
<reference evidence="3 4" key="1">
    <citation type="journal article" date="2020" name="Microorganisms">
        <title>Osmotic Adaptation and Compatible Solute Biosynthesis of Phototrophic Bacteria as Revealed from Genome Analyses.</title>
        <authorList>
            <person name="Imhoff J.F."/>
            <person name="Rahn T."/>
            <person name="Kunzel S."/>
            <person name="Keller A."/>
            <person name="Neulinger S.C."/>
        </authorList>
    </citation>
    <scope>NUCLEOTIDE SEQUENCE [LARGE SCALE GENOMIC DNA]</scope>
    <source>
        <strain evidence="3 4">DSM 25653</strain>
    </source>
</reference>
<organism evidence="3 4">
    <name type="scientific">Lamprobacter modestohalophilus</name>
    <dbReference type="NCBI Taxonomy" id="1064514"/>
    <lineage>
        <taxon>Bacteria</taxon>
        <taxon>Pseudomonadati</taxon>
        <taxon>Pseudomonadota</taxon>
        <taxon>Gammaproteobacteria</taxon>
        <taxon>Chromatiales</taxon>
        <taxon>Chromatiaceae</taxon>
        <taxon>Lamprobacter</taxon>
    </lineage>
</organism>
<evidence type="ECO:0000259" key="2">
    <source>
        <dbReference type="PROSITE" id="PS50112"/>
    </source>
</evidence>
<dbReference type="InterPro" id="IPR003675">
    <property type="entry name" value="Rce1/LyrA-like_dom"/>
</dbReference>
<comment type="caution">
    <text evidence="3">The sequence shown here is derived from an EMBL/GenBank/DDBJ whole genome shotgun (WGS) entry which is preliminary data.</text>
</comment>
<dbReference type="GO" id="GO:0006355">
    <property type="term" value="P:regulation of DNA-templated transcription"/>
    <property type="evidence" value="ECO:0007669"/>
    <property type="project" value="InterPro"/>
</dbReference>
<dbReference type="InterPro" id="IPR013767">
    <property type="entry name" value="PAS_fold"/>
</dbReference>
<accession>A0A9X0W810</accession>
<dbReference type="SUPFAM" id="SSF55785">
    <property type="entry name" value="PYP-like sensor domain (PAS domain)"/>
    <property type="match status" value="1"/>
</dbReference>
<dbReference type="InterPro" id="IPR052155">
    <property type="entry name" value="Biofilm_reg_signaling"/>
</dbReference>
<dbReference type="Pfam" id="PF02517">
    <property type="entry name" value="Rce1-like"/>
    <property type="match status" value="1"/>
</dbReference>
<proteinExistence type="predicted"/>
<dbReference type="InterPro" id="IPR000014">
    <property type="entry name" value="PAS"/>
</dbReference>
<dbReference type="SMART" id="SM00091">
    <property type="entry name" value="PAS"/>
    <property type="match status" value="1"/>
</dbReference>
<dbReference type="PROSITE" id="PS50112">
    <property type="entry name" value="PAS"/>
    <property type="match status" value="1"/>
</dbReference>
<keyword evidence="4" id="KW-1185">Reference proteome</keyword>
<keyword evidence="1" id="KW-0812">Transmembrane</keyword>
<feature type="transmembrane region" description="Helical" evidence="1">
    <location>
        <begin position="146"/>
        <end position="165"/>
    </location>
</feature>
<dbReference type="GO" id="GO:0080120">
    <property type="term" value="P:CAAX-box protein maturation"/>
    <property type="evidence" value="ECO:0007669"/>
    <property type="project" value="UniProtKB-ARBA"/>
</dbReference>
<dbReference type="NCBIfam" id="TIGR00229">
    <property type="entry name" value="sensory_box"/>
    <property type="match status" value="1"/>
</dbReference>
<feature type="domain" description="PAS" evidence="2">
    <location>
        <begin position="8"/>
        <end position="79"/>
    </location>
</feature>
<evidence type="ECO:0000313" key="3">
    <source>
        <dbReference type="EMBL" id="MBK1618654.1"/>
    </source>
</evidence>
<keyword evidence="1" id="KW-1133">Transmembrane helix</keyword>
<name>A0A9X0W810_9GAMM</name>
<dbReference type="RefSeq" id="WP_200242703.1">
    <property type="nucleotide sequence ID" value="NZ_NRRY01000012.1"/>
</dbReference>
<feature type="transmembrane region" description="Helical" evidence="1">
    <location>
        <begin position="328"/>
        <end position="347"/>
    </location>
</feature>
<keyword evidence="1" id="KW-0472">Membrane</keyword>
<dbReference type="GO" id="GO:0004175">
    <property type="term" value="F:endopeptidase activity"/>
    <property type="evidence" value="ECO:0007669"/>
    <property type="project" value="UniProtKB-ARBA"/>
</dbReference>
<gene>
    <name evidence="3" type="ORF">CKO42_09450</name>
</gene>
<dbReference type="AlphaFoldDB" id="A0A9X0W810"/>
<dbReference type="Proteomes" id="UP001138768">
    <property type="component" value="Unassembled WGS sequence"/>
</dbReference>